<dbReference type="PROSITE" id="PS52029">
    <property type="entry name" value="LD_TPASE"/>
    <property type="match status" value="1"/>
</dbReference>
<feature type="signal peptide" evidence="11">
    <location>
        <begin position="1"/>
        <end position="22"/>
    </location>
</feature>
<dbReference type="GO" id="GO:0018104">
    <property type="term" value="P:peptidoglycan-protein cross-linking"/>
    <property type="evidence" value="ECO:0007669"/>
    <property type="project" value="TreeGrafter"/>
</dbReference>
<keyword evidence="5" id="KW-0378">Hydrolase</keyword>
<evidence type="ECO:0000313" key="13">
    <source>
        <dbReference type="EMBL" id="PWJ79752.1"/>
    </source>
</evidence>
<organism evidence="13 14">
    <name type="scientific">Pseudaminobacter salicylatoxidans</name>
    <dbReference type="NCBI Taxonomy" id="93369"/>
    <lineage>
        <taxon>Bacteria</taxon>
        <taxon>Pseudomonadati</taxon>
        <taxon>Pseudomonadota</taxon>
        <taxon>Alphaproteobacteria</taxon>
        <taxon>Hyphomicrobiales</taxon>
        <taxon>Phyllobacteriaceae</taxon>
        <taxon>Pseudaminobacter</taxon>
    </lineage>
</organism>
<dbReference type="AlphaFoldDB" id="A0A316CKJ0"/>
<dbReference type="OrthoDB" id="9787225at2"/>
<feature type="active site" description="Nucleophile" evidence="9">
    <location>
        <position position="240"/>
    </location>
</feature>
<feature type="active site" description="Proton donor/acceptor" evidence="9">
    <location>
        <position position="224"/>
    </location>
</feature>
<feature type="chain" id="PRO_5016263591" evidence="11">
    <location>
        <begin position="23"/>
        <end position="264"/>
    </location>
</feature>
<dbReference type="CDD" id="cd16913">
    <property type="entry name" value="YkuD_like"/>
    <property type="match status" value="1"/>
</dbReference>
<dbReference type="RefSeq" id="WP_109614066.1">
    <property type="nucleotide sequence ID" value="NZ_QGGG01000014.1"/>
</dbReference>
<dbReference type="PANTHER" id="PTHR30582">
    <property type="entry name" value="L,D-TRANSPEPTIDASE"/>
    <property type="match status" value="1"/>
</dbReference>
<evidence type="ECO:0000256" key="11">
    <source>
        <dbReference type="SAM" id="SignalP"/>
    </source>
</evidence>
<evidence type="ECO:0000256" key="5">
    <source>
        <dbReference type="ARBA" id="ARBA00022801"/>
    </source>
</evidence>
<keyword evidence="13" id="KW-0449">Lipoprotein</keyword>
<comment type="pathway">
    <text evidence="1 9">Cell wall biogenesis; peptidoglycan biosynthesis.</text>
</comment>
<evidence type="ECO:0000256" key="1">
    <source>
        <dbReference type="ARBA" id="ARBA00004752"/>
    </source>
</evidence>
<feature type="region of interest" description="Disordered" evidence="10">
    <location>
        <begin position="64"/>
        <end position="112"/>
    </location>
</feature>
<evidence type="ECO:0000256" key="8">
    <source>
        <dbReference type="ARBA" id="ARBA00023316"/>
    </source>
</evidence>
<dbReference type="InterPro" id="IPR005490">
    <property type="entry name" value="LD_TPept_cat_dom"/>
</dbReference>
<dbReference type="Pfam" id="PF03734">
    <property type="entry name" value="YkuD"/>
    <property type="match status" value="1"/>
</dbReference>
<evidence type="ECO:0000256" key="6">
    <source>
        <dbReference type="ARBA" id="ARBA00022960"/>
    </source>
</evidence>
<dbReference type="GO" id="GO:0071972">
    <property type="term" value="F:peptidoglycan L,D-transpeptidase activity"/>
    <property type="evidence" value="ECO:0007669"/>
    <property type="project" value="TreeGrafter"/>
</dbReference>
<keyword evidence="7 9" id="KW-0573">Peptidoglycan synthesis</keyword>
<dbReference type="EMBL" id="QGGG01000014">
    <property type="protein sequence ID" value="PWJ79752.1"/>
    <property type="molecule type" value="Genomic_DNA"/>
</dbReference>
<evidence type="ECO:0000256" key="9">
    <source>
        <dbReference type="PROSITE-ProRule" id="PRU01373"/>
    </source>
</evidence>
<dbReference type="STRING" id="1192868.GCA_000304395_03554"/>
<dbReference type="InterPro" id="IPR050979">
    <property type="entry name" value="LD-transpeptidase"/>
</dbReference>
<feature type="compositionally biased region" description="Low complexity" evidence="10">
    <location>
        <begin position="97"/>
        <end position="107"/>
    </location>
</feature>
<name>A0A316CKJ0_PSESE</name>
<gene>
    <name evidence="13" type="ORF">C7441_11428</name>
</gene>
<reference evidence="13 14" key="1">
    <citation type="submission" date="2018-05" db="EMBL/GenBank/DDBJ databases">
        <title>Genomic Encyclopedia of Type Strains, Phase IV (KMG-IV): sequencing the most valuable type-strain genomes for metagenomic binning, comparative biology and taxonomic classification.</title>
        <authorList>
            <person name="Goeker M."/>
        </authorList>
    </citation>
    <scope>NUCLEOTIDE SEQUENCE [LARGE SCALE GENOMIC DNA]</scope>
    <source>
        <strain evidence="13 14">DSM 6986</strain>
    </source>
</reference>
<dbReference type="GO" id="GO:0016757">
    <property type="term" value="F:glycosyltransferase activity"/>
    <property type="evidence" value="ECO:0007669"/>
    <property type="project" value="UniProtKB-KW"/>
</dbReference>
<evidence type="ECO:0000256" key="4">
    <source>
        <dbReference type="ARBA" id="ARBA00022679"/>
    </source>
</evidence>
<evidence type="ECO:0000256" key="2">
    <source>
        <dbReference type="ARBA" id="ARBA00005992"/>
    </source>
</evidence>
<keyword evidence="11" id="KW-0732">Signal</keyword>
<evidence type="ECO:0000313" key="14">
    <source>
        <dbReference type="Proteomes" id="UP000245396"/>
    </source>
</evidence>
<dbReference type="Gene3D" id="2.40.440.10">
    <property type="entry name" value="L,D-transpeptidase catalytic domain-like"/>
    <property type="match status" value="1"/>
</dbReference>
<sequence length="264" mass="29296">MKHFLLLGALALTAGVAVPASANDRYAQRPPVLVSPDLAAPWVMQLGQMPEQRPSRQAREAIATGMPVQPYTAEPRFDRRYAQPGTRKANQPRVQERTAATAAPAKQQAKRRIDPTYLPQEVDYDGPHKAGTIVIDTQQNFLYLVEDGGKARRYGVGTGKPGFEWAGSHKVTRKREWPDWRPPAEMIARERARGRVLPSHMEGGPNNPLGARALYLGSTLYRIHGTNQPWTIGRALSSGCIRMRNEDVIELYERVKVGATVVVS</sequence>
<evidence type="ECO:0000256" key="10">
    <source>
        <dbReference type="SAM" id="MobiDB-lite"/>
    </source>
</evidence>
<dbReference type="InterPro" id="IPR038063">
    <property type="entry name" value="Transpep_catalytic_dom"/>
</dbReference>
<dbReference type="UniPathway" id="UPA00219"/>
<accession>A0A316CKJ0</accession>
<dbReference type="Proteomes" id="UP000245396">
    <property type="component" value="Unassembled WGS sequence"/>
</dbReference>
<dbReference type="GO" id="GO:0005576">
    <property type="term" value="C:extracellular region"/>
    <property type="evidence" value="ECO:0007669"/>
    <property type="project" value="TreeGrafter"/>
</dbReference>
<evidence type="ECO:0000256" key="7">
    <source>
        <dbReference type="ARBA" id="ARBA00022984"/>
    </source>
</evidence>
<keyword evidence="3" id="KW-0328">Glycosyltransferase</keyword>
<keyword evidence="8 9" id="KW-0961">Cell wall biogenesis/degradation</keyword>
<dbReference type="GO" id="GO:0071555">
    <property type="term" value="P:cell wall organization"/>
    <property type="evidence" value="ECO:0007669"/>
    <property type="project" value="UniProtKB-UniRule"/>
</dbReference>
<dbReference type="GO" id="GO:0008360">
    <property type="term" value="P:regulation of cell shape"/>
    <property type="evidence" value="ECO:0007669"/>
    <property type="project" value="UniProtKB-UniRule"/>
</dbReference>
<evidence type="ECO:0000256" key="3">
    <source>
        <dbReference type="ARBA" id="ARBA00022676"/>
    </source>
</evidence>
<keyword evidence="14" id="KW-1185">Reference proteome</keyword>
<proteinExistence type="inferred from homology"/>
<dbReference type="FunFam" id="2.40.440.10:FF:000002">
    <property type="entry name" value="L,D-transpeptidase ErfK/SrfK"/>
    <property type="match status" value="1"/>
</dbReference>
<dbReference type="SUPFAM" id="SSF141523">
    <property type="entry name" value="L,D-transpeptidase catalytic domain-like"/>
    <property type="match status" value="1"/>
</dbReference>
<dbReference type="PANTHER" id="PTHR30582:SF24">
    <property type="entry name" value="L,D-TRANSPEPTIDASE ERFK_SRFK-RELATED"/>
    <property type="match status" value="1"/>
</dbReference>
<keyword evidence="4" id="KW-0808">Transferase</keyword>
<evidence type="ECO:0000259" key="12">
    <source>
        <dbReference type="PROSITE" id="PS52029"/>
    </source>
</evidence>
<feature type="domain" description="L,D-TPase catalytic" evidence="12">
    <location>
        <begin position="131"/>
        <end position="264"/>
    </location>
</feature>
<comment type="caution">
    <text evidence="13">The sequence shown here is derived from an EMBL/GenBank/DDBJ whole genome shotgun (WGS) entry which is preliminary data.</text>
</comment>
<protein>
    <submittedName>
        <fullName evidence="13">Lipoprotein-anchoring transpeptidase ErfK/SrfK</fullName>
    </submittedName>
</protein>
<keyword evidence="6 9" id="KW-0133">Cell shape</keyword>
<comment type="similarity">
    <text evidence="2">Belongs to the YkuD family.</text>
</comment>